<feature type="region of interest" description="Disordered" evidence="2">
    <location>
        <begin position="112"/>
        <end position="202"/>
    </location>
</feature>
<organism evidence="3 4">
    <name type="scientific">Bifidobacterium lemurum</name>
    <dbReference type="NCBI Taxonomy" id="1603886"/>
    <lineage>
        <taxon>Bacteria</taxon>
        <taxon>Bacillati</taxon>
        <taxon>Actinomycetota</taxon>
        <taxon>Actinomycetes</taxon>
        <taxon>Bifidobacteriales</taxon>
        <taxon>Bifidobacteriaceae</taxon>
        <taxon>Bifidobacterium</taxon>
    </lineage>
</organism>
<protein>
    <submittedName>
        <fullName evidence="3">Zinc finger protein</fullName>
    </submittedName>
</protein>
<comment type="caution">
    <text evidence="3">The sequence shown here is derived from an EMBL/GenBank/DDBJ whole genome shotgun (WGS) entry which is preliminary data.</text>
</comment>
<evidence type="ECO:0000313" key="3">
    <source>
        <dbReference type="EMBL" id="OZG62559.1"/>
    </source>
</evidence>
<dbReference type="Proteomes" id="UP000216352">
    <property type="component" value="Unassembled WGS sequence"/>
</dbReference>
<gene>
    <name evidence="3" type="ORF">BLEM_1105</name>
</gene>
<keyword evidence="1" id="KW-0175">Coiled coil</keyword>
<dbReference type="EMBL" id="MWWX01000005">
    <property type="protein sequence ID" value="OZG62559.1"/>
    <property type="molecule type" value="Genomic_DNA"/>
</dbReference>
<feature type="compositionally biased region" description="Basic and acidic residues" evidence="2">
    <location>
        <begin position="144"/>
        <end position="169"/>
    </location>
</feature>
<dbReference type="STRING" id="1603886.GCA_001895165_00519"/>
<sequence length="397" mass="44190">MTAGTMEKVYRLHDDRVTPAAGAVLAYLAYRAYYANGRASWPAIDTISDACFIHRKTVLRAIDLLIELKYLEVAENQQWNAVDSETGMPKRKNYRTKVYNVLVENFVHVEDEGKEEADDRTDAKALAAGENTVGQNVTPAKTAESSKKHDGTECHPCMPDDHAEEDRMSPESGQNVTQLTNTPTNNYPSAPTGHLPASGATSAEGDRFWTRFVSLRSGLGLSTPKPRKADNRALAKLFWGLVTAGVARPSDLMIETAEWAMRTDWWPKRVRTGRQFAERFGEIRDDMKLSMRSATAGNAACPDVPHVHTADCEHVRRLLNCGKSVDTEPDPQRRREHATQVCAWLESGAGEDTVVDQLVALLKRERERYESQMAELSRLRAENGGRMFAGARLEVAS</sequence>
<name>A0A261FTR6_9BIFI</name>
<evidence type="ECO:0000256" key="1">
    <source>
        <dbReference type="SAM" id="Coils"/>
    </source>
</evidence>
<proteinExistence type="predicted"/>
<dbReference type="Pfam" id="PF13730">
    <property type="entry name" value="HTH_36"/>
    <property type="match status" value="1"/>
</dbReference>
<keyword evidence="4" id="KW-1185">Reference proteome</keyword>
<feature type="coiled-coil region" evidence="1">
    <location>
        <begin position="355"/>
        <end position="382"/>
    </location>
</feature>
<dbReference type="AlphaFoldDB" id="A0A261FTR6"/>
<evidence type="ECO:0000313" key="4">
    <source>
        <dbReference type="Proteomes" id="UP000216352"/>
    </source>
</evidence>
<evidence type="ECO:0000256" key="2">
    <source>
        <dbReference type="SAM" id="MobiDB-lite"/>
    </source>
</evidence>
<accession>A0A261FTR6</accession>
<feature type="compositionally biased region" description="Polar residues" evidence="2">
    <location>
        <begin position="171"/>
        <end position="189"/>
    </location>
</feature>
<dbReference type="RefSeq" id="WP_072724244.1">
    <property type="nucleotide sequence ID" value="NZ_BDIS01000006.1"/>
</dbReference>
<dbReference type="OrthoDB" id="3240602at2"/>
<reference evidence="3 4" key="1">
    <citation type="journal article" date="2017" name="BMC Genomics">
        <title>Comparative genomic and phylogenomic analyses of the Bifidobacteriaceae family.</title>
        <authorList>
            <person name="Lugli G.A."/>
            <person name="Milani C."/>
            <person name="Turroni F."/>
            <person name="Duranti S."/>
            <person name="Mancabelli L."/>
            <person name="Mangifesta M."/>
            <person name="Ferrario C."/>
            <person name="Modesto M."/>
            <person name="Mattarelli P."/>
            <person name="Jiri K."/>
            <person name="van Sinderen D."/>
            <person name="Ventura M."/>
        </authorList>
    </citation>
    <scope>NUCLEOTIDE SEQUENCE [LARGE SCALE GENOMIC DNA]</scope>
    <source>
        <strain evidence="3 4">DSM 28807</strain>
    </source>
</reference>